<dbReference type="EMBL" id="PDCK01000041">
    <property type="protein sequence ID" value="PRQ42572.1"/>
    <property type="molecule type" value="Genomic_DNA"/>
</dbReference>
<comment type="similarity">
    <text evidence="1">Belongs to the PPR family. P subfamily.</text>
</comment>
<dbReference type="Gene3D" id="1.25.40.10">
    <property type="entry name" value="Tetratricopeptide repeat domain"/>
    <property type="match status" value="2"/>
</dbReference>
<evidence type="ECO:0000256" key="3">
    <source>
        <dbReference type="PROSITE-ProRule" id="PRU00708"/>
    </source>
</evidence>
<dbReference type="Pfam" id="PF13041">
    <property type="entry name" value="PPR_2"/>
    <property type="match status" value="1"/>
</dbReference>
<dbReference type="Gramene" id="PRQ42572">
    <property type="protein sequence ID" value="PRQ42572"/>
    <property type="gene ID" value="RchiOBHm_Chr3g0459121"/>
</dbReference>
<dbReference type="NCBIfam" id="TIGR00756">
    <property type="entry name" value="PPR"/>
    <property type="match status" value="2"/>
</dbReference>
<keyword evidence="2" id="KW-0677">Repeat</keyword>
<sequence length="285" mass="32354">MCFRFFRIRNIATLTLNTVIIKALVADSDPSFLGVAKECVMEMMGKGLQPSASSYTAVYEAFSRQEKMEEAKQFLGEMKAKGFVADNKAMRAMRLVLKGKGAVIKSITDILFSDELEDYSDDSDDDDEIQNYSEEMESRFPPDSYLSFSKKHVIEDDPENPKDLQQVFHKMRKGRPVINIYFHQDDHHAKERWVLLPGPGVTHTGIMGIYAKADEVKEVLKVFMRMLSLGVAPNAYTNSVLIKALAKDPNFLGDVKMYTLEMMDKGMRPNARTYTAVFKAFARLN</sequence>
<dbReference type="PROSITE" id="PS51375">
    <property type="entry name" value="PPR"/>
    <property type="match status" value="2"/>
</dbReference>
<evidence type="ECO:0000256" key="1">
    <source>
        <dbReference type="ARBA" id="ARBA00007626"/>
    </source>
</evidence>
<evidence type="ECO:0000256" key="2">
    <source>
        <dbReference type="ARBA" id="ARBA00022737"/>
    </source>
</evidence>
<dbReference type="InterPro" id="IPR011990">
    <property type="entry name" value="TPR-like_helical_dom_sf"/>
</dbReference>
<dbReference type="Pfam" id="PF01535">
    <property type="entry name" value="PPR"/>
    <property type="match status" value="1"/>
</dbReference>
<reference evidence="4 5" key="1">
    <citation type="journal article" date="2018" name="Nat. Genet.">
        <title>The Rosa genome provides new insights in the design of modern roses.</title>
        <authorList>
            <person name="Bendahmane M."/>
        </authorList>
    </citation>
    <scope>NUCLEOTIDE SEQUENCE [LARGE SCALE GENOMIC DNA]</scope>
    <source>
        <strain evidence="5">cv. Old Blush</strain>
    </source>
</reference>
<dbReference type="InterPro" id="IPR002885">
    <property type="entry name" value="PPR_rpt"/>
</dbReference>
<dbReference type="PANTHER" id="PTHR47447">
    <property type="entry name" value="OS03G0856100 PROTEIN"/>
    <property type="match status" value="1"/>
</dbReference>
<feature type="repeat" description="PPR" evidence="3">
    <location>
        <begin position="51"/>
        <end position="85"/>
    </location>
</feature>
<evidence type="ECO:0000313" key="5">
    <source>
        <dbReference type="Proteomes" id="UP000238479"/>
    </source>
</evidence>
<dbReference type="Proteomes" id="UP000238479">
    <property type="component" value="Chromosome 3"/>
</dbReference>
<name>A0A2P6R843_ROSCH</name>
<keyword evidence="5" id="KW-1185">Reference proteome</keyword>
<dbReference type="PANTHER" id="PTHR47447:SF17">
    <property type="entry name" value="OS12G0638900 PROTEIN"/>
    <property type="match status" value="1"/>
</dbReference>
<proteinExistence type="inferred from homology"/>
<feature type="repeat" description="PPR" evidence="3">
    <location>
        <begin position="199"/>
        <end position="233"/>
    </location>
</feature>
<accession>A0A2P6R843</accession>
<protein>
    <submittedName>
        <fullName evidence="4">Putative pentatricopeptide</fullName>
    </submittedName>
</protein>
<comment type="caution">
    <text evidence="4">The sequence shown here is derived from an EMBL/GenBank/DDBJ whole genome shotgun (WGS) entry which is preliminary data.</text>
</comment>
<gene>
    <name evidence="4" type="ORF">RchiOBHm_Chr3g0459121</name>
</gene>
<evidence type="ECO:0000313" key="4">
    <source>
        <dbReference type="EMBL" id="PRQ42572.1"/>
    </source>
</evidence>
<organism evidence="4 5">
    <name type="scientific">Rosa chinensis</name>
    <name type="common">China rose</name>
    <dbReference type="NCBI Taxonomy" id="74649"/>
    <lineage>
        <taxon>Eukaryota</taxon>
        <taxon>Viridiplantae</taxon>
        <taxon>Streptophyta</taxon>
        <taxon>Embryophyta</taxon>
        <taxon>Tracheophyta</taxon>
        <taxon>Spermatophyta</taxon>
        <taxon>Magnoliopsida</taxon>
        <taxon>eudicotyledons</taxon>
        <taxon>Gunneridae</taxon>
        <taxon>Pentapetalae</taxon>
        <taxon>rosids</taxon>
        <taxon>fabids</taxon>
        <taxon>Rosales</taxon>
        <taxon>Rosaceae</taxon>
        <taxon>Rosoideae</taxon>
        <taxon>Rosoideae incertae sedis</taxon>
        <taxon>Rosa</taxon>
    </lineage>
</organism>
<dbReference type="AlphaFoldDB" id="A0A2P6R843"/>